<dbReference type="VEuPathDB" id="TriTrypDB:TcCLB.505655.20"/>
<evidence type="ECO:0000256" key="1">
    <source>
        <dbReference type="SAM" id="MobiDB-lite"/>
    </source>
</evidence>
<feature type="compositionally biased region" description="Basic residues" evidence="1">
    <location>
        <begin position="230"/>
        <end position="248"/>
    </location>
</feature>
<dbReference type="KEGG" id="tcr:505655.20"/>
<feature type="compositionally biased region" description="Polar residues" evidence="1">
    <location>
        <begin position="66"/>
        <end position="77"/>
    </location>
</feature>
<dbReference type="RefSeq" id="XP_804337.1">
    <property type="nucleotide sequence ID" value="XM_799244.1"/>
</dbReference>
<gene>
    <name evidence="2" type="ORF">Tc00.1047053505655.20</name>
</gene>
<evidence type="ECO:0000313" key="2">
    <source>
        <dbReference type="EMBL" id="EAN82486.1"/>
    </source>
</evidence>
<dbReference type="InParanoid" id="Q4CQD5"/>
<dbReference type="GeneID" id="3533742"/>
<dbReference type="AlphaFoldDB" id="Q4CQD5"/>
<feature type="region of interest" description="Disordered" evidence="1">
    <location>
        <begin position="211"/>
        <end position="252"/>
    </location>
</feature>
<dbReference type="Proteomes" id="UP000002296">
    <property type="component" value="Unassembled WGS sequence"/>
</dbReference>
<dbReference type="PaxDb" id="353153-Q4CQD5"/>
<name>Q4CQD5_TRYCC</name>
<proteinExistence type="predicted"/>
<feature type="compositionally biased region" description="Basic residues" evidence="1">
    <location>
        <begin position="182"/>
        <end position="191"/>
    </location>
</feature>
<feature type="compositionally biased region" description="Polar residues" evidence="1">
    <location>
        <begin position="170"/>
        <end position="181"/>
    </location>
</feature>
<organism evidence="2 3">
    <name type="scientific">Trypanosoma cruzi (strain CL Brener)</name>
    <dbReference type="NCBI Taxonomy" id="353153"/>
    <lineage>
        <taxon>Eukaryota</taxon>
        <taxon>Discoba</taxon>
        <taxon>Euglenozoa</taxon>
        <taxon>Kinetoplastea</taxon>
        <taxon>Metakinetoplastina</taxon>
        <taxon>Trypanosomatida</taxon>
        <taxon>Trypanosomatidae</taxon>
        <taxon>Trypanosoma</taxon>
        <taxon>Schizotrypanum</taxon>
    </lineage>
</organism>
<accession>Q4CQD5</accession>
<keyword evidence="3" id="KW-1185">Reference proteome</keyword>
<comment type="caution">
    <text evidence="2">The sequence shown here is derived from an EMBL/GenBank/DDBJ whole genome shotgun (WGS) entry which is preliminary data.</text>
</comment>
<evidence type="ECO:0000313" key="3">
    <source>
        <dbReference type="Proteomes" id="UP000002296"/>
    </source>
</evidence>
<feature type="region of interest" description="Disordered" evidence="1">
    <location>
        <begin position="133"/>
        <end position="191"/>
    </location>
</feature>
<feature type="compositionally biased region" description="Basic residues" evidence="1">
    <location>
        <begin position="97"/>
        <end position="108"/>
    </location>
</feature>
<reference evidence="2 3" key="1">
    <citation type="journal article" date="2005" name="Science">
        <title>The genome sequence of Trypanosoma cruzi, etiologic agent of Chagas disease.</title>
        <authorList>
            <person name="El-Sayed N.M."/>
            <person name="Myler P.J."/>
            <person name="Bartholomeu D.C."/>
            <person name="Nilsson D."/>
            <person name="Aggarwal G."/>
            <person name="Tran A.N."/>
            <person name="Ghedin E."/>
            <person name="Worthey E.A."/>
            <person name="Delcher A.L."/>
            <person name="Blandin G."/>
            <person name="Westenberger S.J."/>
            <person name="Caler E."/>
            <person name="Cerqueira G.C."/>
            <person name="Branche C."/>
            <person name="Haas B."/>
            <person name="Anupama A."/>
            <person name="Arner E."/>
            <person name="Aslund L."/>
            <person name="Attipoe P."/>
            <person name="Bontempi E."/>
            <person name="Bringaud F."/>
            <person name="Burton P."/>
            <person name="Cadag E."/>
            <person name="Campbell D.A."/>
            <person name="Carrington M."/>
            <person name="Crabtree J."/>
            <person name="Darban H."/>
            <person name="da Silveira J.F."/>
            <person name="de Jong P."/>
            <person name="Edwards K."/>
            <person name="Englund P.T."/>
            <person name="Fazelina G."/>
            <person name="Feldblyum T."/>
            <person name="Ferella M."/>
            <person name="Frasch A.C."/>
            <person name="Gull K."/>
            <person name="Horn D."/>
            <person name="Hou L."/>
            <person name="Huang Y."/>
            <person name="Kindlund E."/>
            <person name="Klingbeil M."/>
            <person name="Kluge S."/>
            <person name="Koo H."/>
            <person name="Lacerda D."/>
            <person name="Levin M.J."/>
            <person name="Lorenzi H."/>
            <person name="Louie T."/>
            <person name="Machado C.R."/>
            <person name="McCulloch R."/>
            <person name="McKenna A."/>
            <person name="Mizuno Y."/>
            <person name="Mottram J.C."/>
            <person name="Nelson S."/>
            <person name="Ochaya S."/>
            <person name="Osoegawa K."/>
            <person name="Pai G."/>
            <person name="Parsons M."/>
            <person name="Pentony M."/>
            <person name="Pettersson U."/>
            <person name="Pop M."/>
            <person name="Ramirez J.L."/>
            <person name="Rinta J."/>
            <person name="Robertson L."/>
            <person name="Salzberg S.L."/>
            <person name="Sanchez D.O."/>
            <person name="Seyler A."/>
            <person name="Sharma R."/>
            <person name="Shetty J."/>
            <person name="Simpson A.J."/>
            <person name="Sisk E."/>
            <person name="Tammi M.T."/>
            <person name="Tarleton R."/>
            <person name="Teixeira S."/>
            <person name="Van Aken S."/>
            <person name="Vogt C."/>
            <person name="Ward P.N."/>
            <person name="Wickstead B."/>
            <person name="Wortman J."/>
            <person name="White O."/>
            <person name="Fraser C.M."/>
            <person name="Stuart K.D."/>
            <person name="Andersson B."/>
        </authorList>
    </citation>
    <scope>NUCLEOTIDE SEQUENCE [LARGE SCALE GENOMIC DNA]</scope>
    <source>
        <strain evidence="2 3">CL Brener</strain>
    </source>
</reference>
<protein>
    <submittedName>
        <fullName evidence="2">Uncharacterized protein</fullName>
    </submittedName>
</protein>
<feature type="region of interest" description="Disordered" evidence="1">
    <location>
        <begin position="57"/>
        <end position="119"/>
    </location>
</feature>
<dbReference type="EMBL" id="AAHK01002475">
    <property type="protein sequence ID" value="EAN82486.1"/>
    <property type="molecule type" value="Genomic_DNA"/>
</dbReference>
<sequence>MYCQRHGEGHGRGLSCPSSLCSQQILPILLLATPWVPQNAVKQSHVYGSPQCTGRGWQPHTLTLPHISSPTASPHTTGQRHGKGKPAAQRTQEHSYPRHTAKKKKKKRPQQERRVKFKSTALRFTSLFSDGLASHTHSEARRTPSAPLRVHSAGRGRAPSHPRAIAMGEQKQSSSRTITASSRKKEKKKWRHFNSTATRETLNGTIKYSAPVNTAKEKKKKKMNRGDLPKKKKKRWESRRNPKNIIKKGKIDSERRLSYAPRSTIQSCVCVCILPATRKKNQGKDFTVSLANTTFFTFSAASGLFFQSSFRAFRGTQSRGAGTEFGRKQK</sequence>